<dbReference type="EMBL" id="JAESWC010000018">
    <property type="protein sequence ID" value="MBL4937772.1"/>
    <property type="molecule type" value="Genomic_DNA"/>
</dbReference>
<reference evidence="5 6" key="1">
    <citation type="submission" date="2021-01" db="EMBL/GenBank/DDBJ databases">
        <title>Genome public.</title>
        <authorList>
            <person name="Liu C."/>
            <person name="Sun Q."/>
        </authorList>
    </citation>
    <scope>NUCLEOTIDE SEQUENCE [LARGE SCALE GENOMIC DNA]</scope>
    <source>
        <strain evidence="5 6">YIM B02515</strain>
    </source>
</reference>
<dbReference type="Proteomes" id="UP000632377">
    <property type="component" value="Unassembled WGS sequence"/>
</dbReference>
<gene>
    <name evidence="5" type="ORF">JK636_18870</name>
</gene>
<name>A0ABS1TEI1_9CLOT</name>
<evidence type="ECO:0000256" key="4">
    <source>
        <dbReference type="ARBA" id="ARBA00022825"/>
    </source>
</evidence>
<dbReference type="Pfam" id="PF03575">
    <property type="entry name" value="Peptidase_S51"/>
    <property type="match status" value="1"/>
</dbReference>
<organism evidence="5 6">
    <name type="scientific">Clostridium rhizosphaerae</name>
    <dbReference type="NCBI Taxonomy" id="2803861"/>
    <lineage>
        <taxon>Bacteria</taxon>
        <taxon>Bacillati</taxon>
        <taxon>Bacillota</taxon>
        <taxon>Clostridia</taxon>
        <taxon>Eubacteriales</taxon>
        <taxon>Clostridiaceae</taxon>
        <taxon>Clostridium</taxon>
    </lineage>
</organism>
<dbReference type="SUPFAM" id="SSF52317">
    <property type="entry name" value="Class I glutamine amidotransferase-like"/>
    <property type="match status" value="1"/>
</dbReference>
<dbReference type="InterPro" id="IPR005320">
    <property type="entry name" value="Peptidase_S51"/>
</dbReference>
<evidence type="ECO:0000313" key="5">
    <source>
        <dbReference type="EMBL" id="MBL4937772.1"/>
    </source>
</evidence>
<proteinExistence type="inferred from homology"/>
<evidence type="ECO:0000313" key="6">
    <source>
        <dbReference type="Proteomes" id="UP000632377"/>
    </source>
</evidence>
<keyword evidence="6" id="KW-1185">Reference proteome</keyword>
<dbReference type="Gene3D" id="3.40.50.880">
    <property type="match status" value="1"/>
</dbReference>
<sequence>MKKILLTSAGLSESLKKLFFTQIMKKPQEIKIILVPSALTNNDGAREGLLLGIFELENMGILPENIFVYDLRYILSKNYSRMHPLNLNNIPSIFRLLSVDEMNEYDVLLFSGGNASVLLDEINRTGFNEVAIQAVDNGLFYLGVSAGSMVAAGNLPYNLGYVKNTITVHCEKGTTCGNLPQQGEIYLTNTQAIWIYGDYAQIVE</sequence>
<protein>
    <submittedName>
        <fullName evidence="5">Type 1 glutamine amidotransferase-like domain-containing protein</fullName>
    </submittedName>
</protein>
<evidence type="ECO:0000256" key="3">
    <source>
        <dbReference type="ARBA" id="ARBA00022801"/>
    </source>
</evidence>
<evidence type="ECO:0000256" key="2">
    <source>
        <dbReference type="ARBA" id="ARBA00022670"/>
    </source>
</evidence>
<evidence type="ECO:0000256" key="1">
    <source>
        <dbReference type="ARBA" id="ARBA00006534"/>
    </source>
</evidence>
<dbReference type="InterPro" id="IPR029062">
    <property type="entry name" value="Class_I_gatase-like"/>
</dbReference>
<keyword evidence="4" id="KW-0720">Serine protease</keyword>
<comment type="similarity">
    <text evidence="1">Belongs to the peptidase S51 family.</text>
</comment>
<accession>A0ABS1TEI1</accession>
<keyword evidence="3" id="KW-0378">Hydrolase</keyword>
<comment type="caution">
    <text evidence="5">The sequence shown here is derived from an EMBL/GenBank/DDBJ whole genome shotgun (WGS) entry which is preliminary data.</text>
</comment>
<dbReference type="RefSeq" id="WP_202750521.1">
    <property type="nucleotide sequence ID" value="NZ_JAESWC010000018.1"/>
</dbReference>
<keyword evidence="2" id="KW-0645">Protease</keyword>